<comment type="caution">
    <text evidence="2">The sequence shown here is derived from an EMBL/GenBank/DDBJ whole genome shotgun (WGS) entry which is preliminary data.</text>
</comment>
<name>A0ABM9ANA3_9BACT</name>
<gene>
    <name evidence="2" type="ORF">EMA8858_01447</name>
</gene>
<evidence type="ECO:0000313" key="2">
    <source>
        <dbReference type="EMBL" id="CAH0995326.1"/>
    </source>
</evidence>
<dbReference type="EMBL" id="CAKLPY010000001">
    <property type="protein sequence ID" value="CAH0995326.1"/>
    <property type="molecule type" value="Genomic_DNA"/>
</dbReference>
<accession>A0ABM9ANA3</accession>
<keyword evidence="3" id="KW-1185">Reference proteome</keyword>
<dbReference type="InterPro" id="IPR000182">
    <property type="entry name" value="GNAT_dom"/>
</dbReference>
<organism evidence="2 3">
    <name type="scientific">Emticicia aquatica</name>
    <dbReference type="NCBI Taxonomy" id="1681835"/>
    <lineage>
        <taxon>Bacteria</taxon>
        <taxon>Pseudomonadati</taxon>
        <taxon>Bacteroidota</taxon>
        <taxon>Cytophagia</taxon>
        <taxon>Cytophagales</taxon>
        <taxon>Leadbetterellaceae</taxon>
        <taxon>Emticicia</taxon>
    </lineage>
</organism>
<proteinExistence type="predicted"/>
<evidence type="ECO:0000313" key="3">
    <source>
        <dbReference type="Proteomes" id="UP000837932"/>
    </source>
</evidence>
<reference evidence="2" key="1">
    <citation type="submission" date="2021-12" db="EMBL/GenBank/DDBJ databases">
        <authorList>
            <person name="Rodrigo-Torres L."/>
            <person name="Arahal R. D."/>
            <person name="Lucena T."/>
        </authorList>
    </citation>
    <scope>NUCLEOTIDE SEQUENCE</scope>
    <source>
        <strain evidence="2">CECT 8858</strain>
    </source>
</reference>
<evidence type="ECO:0000259" key="1">
    <source>
        <dbReference type="PROSITE" id="PS51186"/>
    </source>
</evidence>
<dbReference type="InterPro" id="IPR052777">
    <property type="entry name" value="Acetyltransferase_Enz"/>
</dbReference>
<dbReference type="Gene3D" id="3.40.630.30">
    <property type="match status" value="1"/>
</dbReference>
<protein>
    <recommendedName>
        <fullName evidence="1">N-acetyltransferase domain-containing protein</fullName>
    </recommendedName>
</protein>
<feature type="domain" description="N-acetyltransferase" evidence="1">
    <location>
        <begin position="4"/>
        <end position="156"/>
    </location>
</feature>
<dbReference type="RefSeq" id="WP_238805851.1">
    <property type="nucleotide sequence ID" value="NZ_CAKLPY010000001.1"/>
</dbReference>
<dbReference type="SUPFAM" id="SSF55729">
    <property type="entry name" value="Acyl-CoA N-acyltransferases (Nat)"/>
    <property type="match status" value="1"/>
</dbReference>
<dbReference type="Pfam" id="PF00583">
    <property type="entry name" value="Acetyltransf_1"/>
    <property type="match status" value="1"/>
</dbReference>
<sequence length="156" mass="17885">MEIVVQKIASHQDLEDVKQLFREYANFLQVDLCFQGFEEELAKLPAKYAEPEGAIFLAKVNDKPAGCVGLWKLEDGVCEMKRLYVKKEFQGIGLGKTITLKLIEEAQLKGYNKMKLDTLKRLKTANLLYHSLGFIETNSYNFNPEPDIVYFEKSLV</sequence>
<dbReference type="CDD" id="cd04301">
    <property type="entry name" value="NAT_SF"/>
    <property type="match status" value="1"/>
</dbReference>
<dbReference type="PANTHER" id="PTHR43305">
    <property type="entry name" value="FAMILY N-ACETYLTRANSFERASE, PUTATIVE (AFU_ORTHOLOGUE AFUA_2G01380)-RELATED"/>
    <property type="match status" value="1"/>
</dbReference>
<dbReference type="PROSITE" id="PS51186">
    <property type="entry name" value="GNAT"/>
    <property type="match status" value="1"/>
</dbReference>
<dbReference type="PANTHER" id="PTHR43305:SF1">
    <property type="entry name" value="FAMILY N-ACETYLTRANSFERASE, PUTATIVE (AFU_ORTHOLOGUE AFUA_2G01380)-RELATED"/>
    <property type="match status" value="1"/>
</dbReference>
<dbReference type="Proteomes" id="UP000837932">
    <property type="component" value="Unassembled WGS sequence"/>
</dbReference>
<dbReference type="InterPro" id="IPR016181">
    <property type="entry name" value="Acyl_CoA_acyltransferase"/>
</dbReference>